<keyword evidence="2" id="KW-1185">Reference proteome</keyword>
<gene>
    <name evidence="1" type="ORF">O181_070595</name>
</gene>
<proteinExistence type="predicted"/>
<organism evidence="1 2">
    <name type="scientific">Austropuccinia psidii MF-1</name>
    <dbReference type="NCBI Taxonomy" id="1389203"/>
    <lineage>
        <taxon>Eukaryota</taxon>
        <taxon>Fungi</taxon>
        <taxon>Dikarya</taxon>
        <taxon>Basidiomycota</taxon>
        <taxon>Pucciniomycotina</taxon>
        <taxon>Pucciniomycetes</taxon>
        <taxon>Pucciniales</taxon>
        <taxon>Sphaerophragmiaceae</taxon>
        <taxon>Austropuccinia</taxon>
    </lineage>
</organism>
<sequence length="95" mass="10553">MLEQDGQQLEYNQDLINVPHGSHSVCYSSVSLNTISEVEQTNLIVKEAIGMPNFIVSLQTKAKRGPQKSQWQGRNSIGVRRALLNEEGLALSEQT</sequence>
<dbReference type="AlphaFoldDB" id="A0A9Q3EWT2"/>
<protein>
    <submittedName>
        <fullName evidence="1">Uncharacterized protein</fullName>
    </submittedName>
</protein>
<comment type="caution">
    <text evidence="1">The sequence shown here is derived from an EMBL/GenBank/DDBJ whole genome shotgun (WGS) entry which is preliminary data.</text>
</comment>
<dbReference type="Proteomes" id="UP000765509">
    <property type="component" value="Unassembled WGS sequence"/>
</dbReference>
<dbReference type="EMBL" id="AVOT02036387">
    <property type="protein sequence ID" value="MBW0530880.1"/>
    <property type="molecule type" value="Genomic_DNA"/>
</dbReference>
<accession>A0A9Q3EWT2</accession>
<dbReference type="OrthoDB" id="2506572at2759"/>
<evidence type="ECO:0000313" key="1">
    <source>
        <dbReference type="EMBL" id="MBW0530880.1"/>
    </source>
</evidence>
<reference evidence="1" key="1">
    <citation type="submission" date="2021-03" db="EMBL/GenBank/DDBJ databases">
        <title>Draft genome sequence of rust myrtle Austropuccinia psidii MF-1, a brazilian biotype.</title>
        <authorList>
            <person name="Quecine M.C."/>
            <person name="Pachon D.M.R."/>
            <person name="Bonatelli M.L."/>
            <person name="Correr F.H."/>
            <person name="Franceschini L.M."/>
            <person name="Leite T.F."/>
            <person name="Margarido G.R.A."/>
            <person name="Almeida C.A."/>
            <person name="Ferrarezi J.A."/>
            <person name="Labate C.A."/>
        </authorList>
    </citation>
    <scope>NUCLEOTIDE SEQUENCE</scope>
    <source>
        <strain evidence="1">MF-1</strain>
    </source>
</reference>
<evidence type="ECO:0000313" key="2">
    <source>
        <dbReference type="Proteomes" id="UP000765509"/>
    </source>
</evidence>
<name>A0A9Q3EWT2_9BASI</name>